<dbReference type="SUPFAM" id="SSF75005">
    <property type="entry name" value="Arabinanase/levansucrase/invertase"/>
    <property type="match status" value="1"/>
</dbReference>
<dbReference type="GO" id="GO:0005737">
    <property type="term" value="C:cytoplasm"/>
    <property type="evidence" value="ECO:0007669"/>
    <property type="project" value="InterPro"/>
</dbReference>
<dbReference type="SUPFAM" id="SSF49899">
    <property type="entry name" value="Concanavalin A-like lectins/glucanases"/>
    <property type="match status" value="1"/>
</dbReference>
<dbReference type="InterPro" id="IPR013148">
    <property type="entry name" value="Glyco_hydro_32_N"/>
</dbReference>
<dbReference type="GO" id="GO:0004564">
    <property type="term" value="F:beta-fructofuranosidase activity"/>
    <property type="evidence" value="ECO:0007669"/>
    <property type="project" value="UniProtKB-EC"/>
</dbReference>
<dbReference type="EC" id="3.2.1.26" evidence="4"/>
<proteinExistence type="inferred from homology"/>
<dbReference type="PANTHER" id="PTHR43101:SF1">
    <property type="entry name" value="BETA-FRUCTOSIDASE"/>
    <property type="match status" value="1"/>
</dbReference>
<dbReference type="PANTHER" id="PTHR43101">
    <property type="entry name" value="BETA-FRUCTOSIDASE"/>
    <property type="match status" value="1"/>
</dbReference>
<name>A0AAV1JEB5_9NEOP</name>
<dbReference type="InterPro" id="IPR001362">
    <property type="entry name" value="Glyco_hydro_32"/>
</dbReference>
<evidence type="ECO:0000256" key="2">
    <source>
        <dbReference type="ARBA" id="ARBA00022801"/>
    </source>
</evidence>
<protein>
    <recommendedName>
        <fullName evidence="4">Sucrose-6-phosphate hydrolase</fullName>
        <ecNumber evidence="4">3.2.1.26</ecNumber>
    </recommendedName>
</protein>
<evidence type="ECO:0000259" key="6">
    <source>
        <dbReference type="Pfam" id="PF00251"/>
    </source>
</evidence>
<comment type="similarity">
    <text evidence="1 4">Belongs to the glycosyl hydrolase 32 family.</text>
</comment>
<evidence type="ECO:0000259" key="7">
    <source>
        <dbReference type="Pfam" id="PF08244"/>
    </source>
</evidence>
<evidence type="ECO:0000256" key="3">
    <source>
        <dbReference type="ARBA" id="ARBA00023295"/>
    </source>
</evidence>
<dbReference type="InterPro" id="IPR013320">
    <property type="entry name" value="ConA-like_dom_sf"/>
</dbReference>
<dbReference type="Pfam" id="PF08244">
    <property type="entry name" value="Glyco_hydro_32C"/>
    <property type="match status" value="1"/>
</dbReference>
<dbReference type="CDD" id="cd18623">
    <property type="entry name" value="GH32_ScrB-like"/>
    <property type="match status" value="1"/>
</dbReference>
<evidence type="ECO:0000313" key="8">
    <source>
        <dbReference type="EMBL" id="CAK1546966.1"/>
    </source>
</evidence>
<keyword evidence="3 4" id="KW-0326">Glycosidase</keyword>
<keyword evidence="5" id="KW-0732">Signal</keyword>
<dbReference type="GO" id="GO:0005975">
    <property type="term" value="P:carbohydrate metabolic process"/>
    <property type="evidence" value="ECO:0007669"/>
    <property type="project" value="InterPro"/>
</dbReference>
<reference evidence="8 9" key="1">
    <citation type="submission" date="2023-11" db="EMBL/GenBank/DDBJ databases">
        <authorList>
            <person name="Okamura Y."/>
        </authorList>
    </citation>
    <scope>NUCLEOTIDE SEQUENCE [LARGE SCALE GENOMIC DNA]</scope>
</reference>
<dbReference type="InterPro" id="IPR013189">
    <property type="entry name" value="Glyco_hydro_32_C"/>
</dbReference>
<dbReference type="Proteomes" id="UP001497472">
    <property type="component" value="Unassembled WGS sequence"/>
</dbReference>
<keyword evidence="9" id="KW-1185">Reference proteome</keyword>
<gene>
    <name evidence="8" type="ORF">LNINA_LOCUS6473</name>
</gene>
<dbReference type="InterPro" id="IPR051214">
    <property type="entry name" value="GH32_Enzymes"/>
</dbReference>
<dbReference type="AlphaFoldDB" id="A0AAV1JEB5"/>
<comment type="caution">
    <text evidence="8">The sequence shown here is derived from an EMBL/GenBank/DDBJ whole genome shotgun (WGS) entry which is preliminary data.</text>
</comment>
<dbReference type="NCBIfam" id="TIGR01322">
    <property type="entry name" value="scrB_fam"/>
    <property type="match status" value="1"/>
</dbReference>
<feature type="domain" description="Glycosyl hydrolase family 32 C-terminal" evidence="7">
    <location>
        <begin position="388"/>
        <end position="469"/>
    </location>
</feature>
<dbReference type="SMART" id="SM00640">
    <property type="entry name" value="Glyco_32"/>
    <property type="match status" value="1"/>
</dbReference>
<evidence type="ECO:0000313" key="9">
    <source>
        <dbReference type="Proteomes" id="UP001497472"/>
    </source>
</evidence>
<dbReference type="InterPro" id="IPR023296">
    <property type="entry name" value="Glyco_hydro_beta-prop_sf"/>
</dbReference>
<dbReference type="Gene3D" id="2.60.120.560">
    <property type="entry name" value="Exo-inulinase, domain 1"/>
    <property type="match status" value="1"/>
</dbReference>
<evidence type="ECO:0000256" key="1">
    <source>
        <dbReference type="ARBA" id="ARBA00009902"/>
    </source>
</evidence>
<dbReference type="Pfam" id="PF00251">
    <property type="entry name" value="Glyco_hydro_32N"/>
    <property type="match status" value="1"/>
</dbReference>
<organism evidence="8 9">
    <name type="scientific">Leptosia nina</name>
    <dbReference type="NCBI Taxonomy" id="320188"/>
    <lineage>
        <taxon>Eukaryota</taxon>
        <taxon>Metazoa</taxon>
        <taxon>Ecdysozoa</taxon>
        <taxon>Arthropoda</taxon>
        <taxon>Hexapoda</taxon>
        <taxon>Insecta</taxon>
        <taxon>Pterygota</taxon>
        <taxon>Neoptera</taxon>
        <taxon>Endopterygota</taxon>
        <taxon>Lepidoptera</taxon>
        <taxon>Glossata</taxon>
        <taxon>Ditrysia</taxon>
        <taxon>Papilionoidea</taxon>
        <taxon>Pieridae</taxon>
        <taxon>Pierinae</taxon>
        <taxon>Leptosia</taxon>
    </lineage>
</organism>
<sequence>MEMDVIVFFAGLCLVSAEFFSDLSHVEKFLQNKESSLRKKYRPFYHLTAPEGWISSPTGFTVFKRKYHLFYQYYPYNGAWGHMSWGHAVSSDLIDWVHYPSAIIPKDYYDKHGCLAGTALVRNNFLTLFYTGTVLTENETVQTQNLALSGDGTLFQKYLYNPLVRDSPTGIGEIRNPKVWRFRNVWYMVLGTTSRQRHGQLVLYTSNDMFNWKLNGTLTESYGDMGYIWESPDIFELNGYHVLILSVQGIEADGYRFRNLYQNGYVIGFFNYRKAKFDDLEVSTATFHELDYGHDFYGAKSLRAPDGRRLLVAWLGMWESNFVESTAGWASMLTLIREVKINKHGRLLLMPIREIVELRTEMLENAWYNPGEVFDAESRSFELIANSSSVDADVGIVFEWKDGRYAVGYSSNHEYIMIDRGGVDGVRRAYWSPKDAVNLRIFVDASCIEVFCGEGEVVFSSRVYPKAMNIRISGEAQLHIVQYRLRRSAGFDIKLAKRLKEDDLHKYNLFTHPSENQ</sequence>
<accession>A0AAV1JEB5</accession>
<dbReference type="Gene3D" id="2.115.10.20">
    <property type="entry name" value="Glycosyl hydrolase domain, family 43"/>
    <property type="match status" value="1"/>
</dbReference>
<feature type="chain" id="PRO_5043841573" description="Sucrose-6-phosphate hydrolase" evidence="5">
    <location>
        <begin position="18"/>
        <end position="517"/>
    </location>
</feature>
<keyword evidence="2 4" id="KW-0378">Hydrolase</keyword>
<dbReference type="EMBL" id="CAVLEF010000009">
    <property type="protein sequence ID" value="CAK1546966.1"/>
    <property type="molecule type" value="Genomic_DNA"/>
</dbReference>
<evidence type="ECO:0000256" key="5">
    <source>
        <dbReference type="SAM" id="SignalP"/>
    </source>
</evidence>
<evidence type="ECO:0000256" key="4">
    <source>
        <dbReference type="RuleBase" id="RU362110"/>
    </source>
</evidence>
<dbReference type="InterPro" id="IPR006232">
    <property type="entry name" value="Suc6P_hydrolase"/>
</dbReference>
<feature type="domain" description="Glycosyl hydrolase family 32 N-terminal" evidence="6">
    <location>
        <begin position="46"/>
        <end position="350"/>
    </location>
</feature>
<comment type="catalytic activity">
    <reaction evidence="4">
        <text>Hydrolysis of terminal non-reducing beta-D-fructofuranoside residues in beta-D-fructofuranosides.</text>
        <dbReference type="EC" id="3.2.1.26"/>
    </reaction>
</comment>
<feature type="signal peptide" evidence="5">
    <location>
        <begin position="1"/>
        <end position="17"/>
    </location>
</feature>